<keyword evidence="1" id="KW-1185">Reference proteome</keyword>
<dbReference type="Proteomes" id="UP000887563">
    <property type="component" value="Unplaced"/>
</dbReference>
<reference evidence="2" key="1">
    <citation type="submission" date="2022-11" db="UniProtKB">
        <authorList>
            <consortium name="WormBaseParasite"/>
        </authorList>
    </citation>
    <scope>IDENTIFICATION</scope>
</reference>
<accession>A0A914NUQ4</accession>
<protein>
    <submittedName>
        <fullName evidence="2">Candidate secreted effector</fullName>
    </submittedName>
</protein>
<organism evidence="1 2">
    <name type="scientific">Meloidogyne incognita</name>
    <name type="common">Southern root-knot nematode worm</name>
    <name type="synonym">Oxyuris incognita</name>
    <dbReference type="NCBI Taxonomy" id="6306"/>
    <lineage>
        <taxon>Eukaryota</taxon>
        <taxon>Metazoa</taxon>
        <taxon>Ecdysozoa</taxon>
        <taxon>Nematoda</taxon>
        <taxon>Chromadorea</taxon>
        <taxon>Rhabditida</taxon>
        <taxon>Tylenchina</taxon>
        <taxon>Tylenchomorpha</taxon>
        <taxon>Tylenchoidea</taxon>
        <taxon>Meloidogynidae</taxon>
        <taxon>Meloidogyninae</taxon>
        <taxon>Meloidogyne</taxon>
        <taxon>Meloidogyne incognita group</taxon>
    </lineage>
</organism>
<name>A0A914NUQ4_MELIC</name>
<dbReference type="AlphaFoldDB" id="A0A914NUQ4"/>
<evidence type="ECO:0000313" key="2">
    <source>
        <dbReference type="WBParaSite" id="Minc3s10964g44505"/>
    </source>
</evidence>
<evidence type="ECO:0000313" key="1">
    <source>
        <dbReference type="Proteomes" id="UP000887563"/>
    </source>
</evidence>
<dbReference type="WBParaSite" id="Minc3s10964g44505">
    <property type="protein sequence ID" value="Minc3s10964g44505"/>
    <property type="gene ID" value="Minc3s10964g44505"/>
</dbReference>
<proteinExistence type="predicted"/>
<sequence length="68" mass="8322">MPLFERKVIICLANTKRKKIILEKERLLNCFKRINRKKRRTAKRTIHRKGQFAEMIFLKIKCSLFFNL</sequence>